<dbReference type="NCBIfam" id="TIGR02861">
    <property type="entry name" value="SASP_H"/>
    <property type="match status" value="1"/>
</dbReference>
<dbReference type="HAMAP" id="MF_00667">
    <property type="entry name" value="SspH"/>
    <property type="match status" value="1"/>
</dbReference>
<keyword evidence="3 4" id="KW-0749">Sporulation</keyword>
<gene>
    <name evidence="4" type="primary">sspH</name>
    <name evidence="5" type="ORF">D8M05_17555</name>
</gene>
<organism evidence="5 6">
    <name type="scientific">Oceanobacillus bengalensis</name>
    <dbReference type="NCBI Taxonomy" id="1435466"/>
    <lineage>
        <taxon>Bacteria</taxon>
        <taxon>Bacillati</taxon>
        <taxon>Bacillota</taxon>
        <taxon>Bacilli</taxon>
        <taxon>Bacillales</taxon>
        <taxon>Bacillaceae</taxon>
        <taxon>Oceanobacillus</taxon>
    </lineage>
</organism>
<sequence length="59" mass="7000">MEKDRVKQIIQSHKLIPVNYNGKPVYINQIDEQKEVARVFPLDNLNSEYDVEISNLHEF</sequence>
<evidence type="ECO:0000256" key="2">
    <source>
        <dbReference type="ARBA" id="ARBA00006573"/>
    </source>
</evidence>
<evidence type="ECO:0000256" key="1">
    <source>
        <dbReference type="ARBA" id="ARBA00004288"/>
    </source>
</evidence>
<evidence type="ECO:0000313" key="5">
    <source>
        <dbReference type="EMBL" id="RKQ12878.1"/>
    </source>
</evidence>
<dbReference type="AlphaFoldDB" id="A0A494YSH4"/>
<comment type="induction">
    <text evidence="4">Expressed only in the forespore compartment of sporulating cells.</text>
</comment>
<dbReference type="GO" id="GO:0030436">
    <property type="term" value="P:asexual sporulation"/>
    <property type="evidence" value="ECO:0007669"/>
    <property type="project" value="UniProtKB-UniRule"/>
</dbReference>
<comment type="similarity">
    <text evidence="2 4">Belongs to the SspH family.</text>
</comment>
<evidence type="ECO:0000256" key="4">
    <source>
        <dbReference type="HAMAP-Rule" id="MF_00667"/>
    </source>
</evidence>
<dbReference type="GO" id="GO:0042601">
    <property type="term" value="C:endospore-forming forespore"/>
    <property type="evidence" value="ECO:0007669"/>
    <property type="project" value="InterPro"/>
</dbReference>
<dbReference type="RefSeq" id="WP_121134158.1">
    <property type="nucleotide sequence ID" value="NZ_JBHUFK010000062.1"/>
</dbReference>
<dbReference type="InterPro" id="IPR012610">
    <property type="entry name" value="SASP_SspH"/>
</dbReference>
<name>A0A494YSH4_9BACI</name>
<evidence type="ECO:0000256" key="3">
    <source>
        <dbReference type="ARBA" id="ARBA00022969"/>
    </source>
</evidence>
<keyword evidence="6" id="KW-1185">Reference proteome</keyword>
<dbReference type="Proteomes" id="UP000281813">
    <property type="component" value="Unassembled WGS sequence"/>
</dbReference>
<comment type="caution">
    <text evidence="5">The sequence shown here is derived from an EMBL/GenBank/DDBJ whole genome shotgun (WGS) entry which is preliminary data.</text>
</comment>
<evidence type="ECO:0000313" key="6">
    <source>
        <dbReference type="Proteomes" id="UP000281813"/>
    </source>
</evidence>
<dbReference type="GO" id="GO:0030435">
    <property type="term" value="P:sporulation resulting in formation of a cellular spore"/>
    <property type="evidence" value="ECO:0007669"/>
    <property type="project" value="UniProtKB-KW"/>
</dbReference>
<proteinExistence type="evidence at transcript level"/>
<dbReference type="Pfam" id="PF08141">
    <property type="entry name" value="SspH"/>
    <property type="match status" value="1"/>
</dbReference>
<dbReference type="EMBL" id="RBZO01000038">
    <property type="protein sequence ID" value="RKQ12878.1"/>
    <property type="molecule type" value="Genomic_DNA"/>
</dbReference>
<dbReference type="OrthoDB" id="2721675at2"/>
<accession>A0A494YSH4</accession>
<reference evidence="5 6" key="1">
    <citation type="journal article" date="2015" name="Antonie Van Leeuwenhoek">
        <title>Oceanobacillus bengalensis sp. nov., a bacterium isolated from seawater of the Bay of Bengal.</title>
        <authorList>
            <person name="Yongchang O."/>
            <person name="Xiang W."/>
            <person name="Wang G."/>
        </authorList>
    </citation>
    <scope>NUCLEOTIDE SEQUENCE [LARGE SCALE GENOMIC DNA]</scope>
    <source>
        <strain evidence="5 6">MCCC 1K00260</strain>
    </source>
</reference>
<comment type="subcellular location">
    <subcellularLocation>
        <location evidence="1 4">Spore core</location>
    </subcellularLocation>
</comment>
<protein>
    <recommendedName>
        <fullName evidence="4">Small, acid-soluble spore protein H</fullName>
        <shortName evidence="4">SASP H</shortName>
    </recommendedName>
</protein>